<evidence type="ECO:0000313" key="2">
    <source>
        <dbReference type="EMBL" id="QDU66714.1"/>
    </source>
</evidence>
<proteinExistence type="predicted"/>
<dbReference type="Gene3D" id="1.10.1070.20">
    <property type="match status" value="1"/>
</dbReference>
<dbReference type="AlphaFoldDB" id="A0A518BIC7"/>
<dbReference type="EMBL" id="CP036287">
    <property type="protein sequence ID" value="QDU66714.1"/>
    <property type="molecule type" value="Genomic_DNA"/>
</dbReference>
<evidence type="ECO:0000313" key="3">
    <source>
        <dbReference type="Proteomes" id="UP000316921"/>
    </source>
</evidence>
<feature type="region of interest" description="Disordered" evidence="1">
    <location>
        <begin position="249"/>
        <end position="323"/>
    </location>
</feature>
<gene>
    <name evidence="2" type="ORF">Pla133_17900</name>
</gene>
<organism evidence="2 3">
    <name type="scientific">Engelhardtia mirabilis</name>
    <dbReference type="NCBI Taxonomy" id="2528011"/>
    <lineage>
        <taxon>Bacteria</taxon>
        <taxon>Pseudomonadati</taxon>
        <taxon>Planctomycetota</taxon>
        <taxon>Planctomycetia</taxon>
        <taxon>Planctomycetia incertae sedis</taxon>
        <taxon>Engelhardtia</taxon>
    </lineage>
</organism>
<reference evidence="2 3" key="1">
    <citation type="submission" date="2019-02" db="EMBL/GenBank/DDBJ databases">
        <title>Deep-cultivation of Planctomycetes and their phenomic and genomic characterization uncovers novel biology.</title>
        <authorList>
            <person name="Wiegand S."/>
            <person name="Jogler M."/>
            <person name="Boedeker C."/>
            <person name="Pinto D."/>
            <person name="Vollmers J."/>
            <person name="Rivas-Marin E."/>
            <person name="Kohn T."/>
            <person name="Peeters S.H."/>
            <person name="Heuer A."/>
            <person name="Rast P."/>
            <person name="Oberbeckmann S."/>
            <person name="Bunk B."/>
            <person name="Jeske O."/>
            <person name="Meyerdierks A."/>
            <person name="Storesund J.E."/>
            <person name="Kallscheuer N."/>
            <person name="Luecker S."/>
            <person name="Lage O.M."/>
            <person name="Pohl T."/>
            <person name="Merkel B.J."/>
            <person name="Hornburger P."/>
            <person name="Mueller R.-W."/>
            <person name="Bruemmer F."/>
            <person name="Labrenz M."/>
            <person name="Spormann A.M."/>
            <person name="Op den Camp H."/>
            <person name="Overmann J."/>
            <person name="Amann R."/>
            <person name="Jetten M.S.M."/>
            <person name="Mascher T."/>
            <person name="Medema M.H."/>
            <person name="Devos D.P."/>
            <person name="Kaster A.-K."/>
            <person name="Ovreas L."/>
            <person name="Rohde M."/>
            <person name="Galperin M.Y."/>
            <person name="Jogler C."/>
        </authorList>
    </citation>
    <scope>NUCLEOTIDE SEQUENCE [LARGE SCALE GENOMIC DNA]</scope>
    <source>
        <strain evidence="2 3">Pla133</strain>
    </source>
</reference>
<protein>
    <recommendedName>
        <fullName evidence="4">HipA-like C-terminal domain-containing protein</fullName>
    </recommendedName>
</protein>
<sequence>MSLFPIYDLSSASVDPERPEPEGTKAKFWFEATDELAARLGVRVEDAVLYKFHRLDQGRYRGEDWAEKIAAELAGLLGLPAAQVDLARYDGRRGIVSPSFLRRESPTGNRQYAALTSGDRLLQEDDPDYPIDRHDGRQFRRVSRHTLASILAAIDRRPDGTEVGAPRTGLARSDSAPAGGGVEVRIPASFFMVGYLMLDAWIANTDRHHGNWGVVQEPSGGLTLAPTFDHAASLGASLLEAKRAAKLTGGVTMASRDSPDPPRKEPAQRSSSLNARRLRHSCTTSGVRRLSATPRRARGGSRLSRQWSPRRFGPCALESRRSS</sequence>
<dbReference type="RefSeq" id="WP_145064528.1">
    <property type="nucleotide sequence ID" value="NZ_CP036287.1"/>
</dbReference>
<name>A0A518BIC7_9BACT</name>
<evidence type="ECO:0000256" key="1">
    <source>
        <dbReference type="SAM" id="MobiDB-lite"/>
    </source>
</evidence>
<feature type="region of interest" description="Disordered" evidence="1">
    <location>
        <begin position="159"/>
        <end position="178"/>
    </location>
</feature>
<dbReference type="KEGG" id="pbap:Pla133_17900"/>
<feature type="compositionally biased region" description="Basic and acidic residues" evidence="1">
    <location>
        <begin position="257"/>
        <end position="267"/>
    </location>
</feature>
<keyword evidence="3" id="KW-1185">Reference proteome</keyword>
<evidence type="ECO:0008006" key="4">
    <source>
        <dbReference type="Google" id="ProtNLM"/>
    </source>
</evidence>
<dbReference type="Proteomes" id="UP000316921">
    <property type="component" value="Chromosome"/>
</dbReference>
<accession>A0A518BIC7</accession>